<evidence type="ECO:0000313" key="3">
    <source>
        <dbReference type="Proteomes" id="UP000824469"/>
    </source>
</evidence>
<evidence type="ECO:0000256" key="1">
    <source>
        <dbReference type="SAM" id="MobiDB-lite"/>
    </source>
</evidence>
<sequence length="150" mass="16836">VPSSWTRPNNIKTSLKPPKKLVNEIFLNKVNEKALWSPSTSNIDKDTGRPDGKEGNQSFSMTQLRSTNDKKKLTPTTYPCLSTGSSEKGVGMSIEGSLESNQQVSKMVSCLYQHSCSQCWRSFDKAKDIPPVRKTSEQEEMVENSKIYSR</sequence>
<feature type="region of interest" description="Disordered" evidence="1">
    <location>
        <begin position="37"/>
        <end position="92"/>
    </location>
</feature>
<proteinExistence type="predicted"/>
<accession>A0AA38CU63</accession>
<comment type="caution">
    <text evidence="2">The sequence shown here is derived from an EMBL/GenBank/DDBJ whole genome shotgun (WGS) entry which is preliminary data.</text>
</comment>
<dbReference type="AlphaFoldDB" id="A0AA38CU63"/>
<feature type="non-terminal residue" evidence="2">
    <location>
        <position position="1"/>
    </location>
</feature>
<organism evidence="2 3">
    <name type="scientific">Taxus chinensis</name>
    <name type="common">Chinese yew</name>
    <name type="synonym">Taxus wallichiana var. chinensis</name>
    <dbReference type="NCBI Taxonomy" id="29808"/>
    <lineage>
        <taxon>Eukaryota</taxon>
        <taxon>Viridiplantae</taxon>
        <taxon>Streptophyta</taxon>
        <taxon>Embryophyta</taxon>
        <taxon>Tracheophyta</taxon>
        <taxon>Spermatophyta</taxon>
        <taxon>Pinopsida</taxon>
        <taxon>Pinidae</taxon>
        <taxon>Conifers II</taxon>
        <taxon>Cupressales</taxon>
        <taxon>Taxaceae</taxon>
        <taxon>Taxus</taxon>
    </lineage>
</organism>
<protein>
    <submittedName>
        <fullName evidence="2">Uncharacterized protein</fullName>
    </submittedName>
</protein>
<feature type="compositionally biased region" description="Basic and acidic residues" evidence="1">
    <location>
        <begin position="43"/>
        <end position="54"/>
    </location>
</feature>
<gene>
    <name evidence="2" type="ORF">KI387_008776</name>
</gene>
<dbReference type="Proteomes" id="UP000824469">
    <property type="component" value="Unassembled WGS sequence"/>
</dbReference>
<feature type="non-terminal residue" evidence="2">
    <location>
        <position position="150"/>
    </location>
</feature>
<feature type="compositionally biased region" description="Polar residues" evidence="1">
    <location>
        <begin position="55"/>
        <end position="66"/>
    </location>
</feature>
<reference evidence="2 3" key="1">
    <citation type="journal article" date="2021" name="Nat. Plants">
        <title>The Taxus genome provides insights into paclitaxel biosynthesis.</title>
        <authorList>
            <person name="Xiong X."/>
            <person name="Gou J."/>
            <person name="Liao Q."/>
            <person name="Li Y."/>
            <person name="Zhou Q."/>
            <person name="Bi G."/>
            <person name="Li C."/>
            <person name="Du R."/>
            <person name="Wang X."/>
            <person name="Sun T."/>
            <person name="Guo L."/>
            <person name="Liang H."/>
            <person name="Lu P."/>
            <person name="Wu Y."/>
            <person name="Zhang Z."/>
            <person name="Ro D.K."/>
            <person name="Shang Y."/>
            <person name="Huang S."/>
            <person name="Yan J."/>
        </authorList>
    </citation>
    <scope>NUCLEOTIDE SEQUENCE [LARGE SCALE GENOMIC DNA]</scope>
    <source>
        <strain evidence="2">Ta-2019</strain>
    </source>
</reference>
<name>A0AA38CU63_TAXCH</name>
<evidence type="ECO:0000313" key="2">
    <source>
        <dbReference type="EMBL" id="KAH9304372.1"/>
    </source>
</evidence>
<feature type="compositionally biased region" description="Polar residues" evidence="1">
    <location>
        <begin position="74"/>
        <end position="86"/>
    </location>
</feature>
<keyword evidence="3" id="KW-1185">Reference proteome</keyword>
<dbReference type="EMBL" id="JAHRHJ020000008">
    <property type="protein sequence ID" value="KAH9304372.1"/>
    <property type="molecule type" value="Genomic_DNA"/>
</dbReference>
<feature type="region of interest" description="Disordered" evidence="1">
    <location>
        <begin position="131"/>
        <end position="150"/>
    </location>
</feature>